<evidence type="ECO:0000259" key="2">
    <source>
        <dbReference type="PROSITE" id="PS50943"/>
    </source>
</evidence>
<dbReference type="EMBL" id="CP147988">
    <property type="protein sequence ID" value="WXK51994.1"/>
    <property type="molecule type" value="Genomic_DNA"/>
</dbReference>
<feature type="domain" description="HTH cro/C1-type" evidence="2">
    <location>
        <begin position="5"/>
        <end position="59"/>
    </location>
</feature>
<evidence type="ECO:0000256" key="1">
    <source>
        <dbReference type="ARBA" id="ARBA00023125"/>
    </source>
</evidence>
<reference evidence="3 4" key="1">
    <citation type="submission" date="2024-02" db="EMBL/GenBank/DDBJ databases">
        <title>complete genome of Flavobacterium ginsenosidimutans Str. YTB16.</title>
        <authorList>
            <person name="Wang Q."/>
        </authorList>
    </citation>
    <scope>NUCLEOTIDE SEQUENCE [LARGE SCALE GENOMIC DNA]</scope>
    <source>
        <strain evidence="3 4">YTB16</strain>
    </source>
</reference>
<evidence type="ECO:0000313" key="4">
    <source>
        <dbReference type="Proteomes" id="UP001447857"/>
    </source>
</evidence>
<organism evidence="3 4">
    <name type="scientific">Flavobacterium ginsenosidimutans</name>
    <dbReference type="NCBI Taxonomy" id="687844"/>
    <lineage>
        <taxon>Bacteria</taxon>
        <taxon>Pseudomonadati</taxon>
        <taxon>Bacteroidota</taxon>
        <taxon>Flavobacteriia</taxon>
        <taxon>Flavobacteriales</taxon>
        <taxon>Flavobacteriaceae</taxon>
        <taxon>Flavobacterium</taxon>
    </lineage>
</organism>
<dbReference type="PROSITE" id="PS50943">
    <property type="entry name" value="HTH_CROC1"/>
    <property type="match status" value="1"/>
</dbReference>
<name>A0ABZ2QCE4_9FLAO</name>
<evidence type="ECO:0000313" key="3">
    <source>
        <dbReference type="EMBL" id="WXK51994.1"/>
    </source>
</evidence>
<gene>
    <name evidence="3" type="ORF">V6624_10160</name>
</gene>
<accession>A0ABZ2QCE4</accession>
<sequence length="105" mass="12290">MRRKLILARLEKGYSQEKLADSIGMSQSAYSRRENGSIKITVNEWKRIAKELDVKIEEICEFEENKNYALSQSFSIPSFVIEHIELLKKENKILKNELSRLKKTS</sequence>
<dbReference type="CDD" id="cd00093">
    <property type="entry name" value="HTH_XRE"/>
    <property type="match status" value="1"/>
</dbReference>
<dbReference type="InterPro" id="IPR010982">
    <property type="entry name" value="Lambda_DNA-bd_dom_sf"/>
</dbReference>
<dbReference type="Pfam" id="PF01381">
    <property type="entry name" value="HTH_3"/>
    <property type="match status" value="1"/>
</dbReference>
<protein>
    <submittedName>
        <fullName evidence="3">Helix-turn-helix transcriptional regulator</fullName>
    </submittedName>
</protein>
<dbReference type="InterPro" id="IPR001387">
    <property type="entry name" value="Cro/C1-type_HTH"/>
</dbReference>
<keyword evidence="4" id="KW-1185">Reference proteome</keyword>
<dbReference type="SMART" id="SM00530">
    <property type="entry name" value="HTH_XRE"/>
    <property type="match status" value="1"/>
</dbReference>
<proteinExistence type="predicted"/>
<dbReference type="PANTHER" id="PTHR46558">
    <property type="entry name" value="TRACRIPTIONAL REGULATORY PROTEIN-RELATED-RELATED"/>
    <property type="match status" value="1"/>
</dbReference>
<dbReference type="Gene3D" id="1.10.260.40">
    <property type="entry name" value="lambda repressor-like DNA-binding domains"/>
    <property type="match status" value="1"/>
</dbReference>
<dbReference type="Proteomes" id="UP001447857">
    <property type="component" value="Chromosome"/>
</dbReference>
<dbReference type="RefSeq" id="WP_111284825.1">
    <property type="nucleotide sequence ID" value="NZ_CP147988.1"/>
</dbReference>
<keyword evidence="1" id="KW-0238">DNA-binding</keyword>
<dbReference type="SUPFAM" id="SSF47413">
    <property type="entry name" value="lambda repressor-like DNA-binding domains"/>
    <property type="match status" value="1"/>
</dbReference>
<dbReference type="PANTHER" id="PTHR46558:SF4">
    <property type="entry name" value="DNA-BIDING PHAGE PROTEIN"/>
    <property type="match status" value="1"/>
</dbReference>